<keyword evidence="6" id="KW-1185">Reference proteome</keyword>
<comment type="similarity">
    <text evidence="1 4">Belongs to the 5-formyltetrahydrofolate cyclo-ligase family.</text>
</comment>
<reference evidence="5 6" key="1">
    <citation type="submission" date="2018-09" db="EMBL/GenBank/DDBJ databases">
        <title>Roseovarius spongiae sp. nov., isolated from a marine sponge.</title>
        <authorList>
            <person name="Zhuang L."/>
            <person name="Luo L."/>
        </authorList>
    </citation>
    <scope>NUCLEOTIDE SEQUENCE [LARGE SCALE GENOMIC DNA]</scope>
    <source>
        <strain evidence="5 6">HN-E21</strain>
    </source>
</reference>
<dbReference type="RefSeq" id="WP_121167410.1">
    <property type="nucleotide sequence ID" value="NZ_RAPE01000003.1"/>
</dbReference>
<dbReference type="GO" id="GO:0046872">
    <property type="term" value="F:metal ion binding"/>
    <property type="evidence" value="ECO:0007669"/>
    <property type="project" value="UniProtKB-KW"/>
</dbReference>
<dbReference type="GO" id="GO:0035999">
    <property type="term" value="P:tetrahydrofolate interconversion"/>
    <property type="evidence" value="ECO:0007669"/>
    <property type="project" value="TreeGrafter"/>
</dbReference>
<name>A0A3A8ASC2_9RHOB</name>
<keyword evidence="4" id="KW-0479">Metal-binding</keyword>
<proteinExistence type="inferred from homology"/>
<dbReference type="InterPro" id="IPR002698">
    <property type="entry name" value="FTHF_cligase"/>
</dbReference>
<keyword evidence="5" id="KW-0436">Ligase</keyword>
<dbReference type="PANTHER" id="PTHR23407:SF1">
    <property type="entry name" value="5-FORMYLTETRAHYDROFOLATE CYCLO-LIGASE"/>
    <property type="match status" value="1"/>
</dbReference>
<evidence type="ECO:0000256" key="3">
    <source>
        <dbReference type="ARBA" id="ARBA00022840"/>
    </source>
</evidence>
<evidence type="ECO:0000256" key="4">
    <source>
        <dbReference type="RuleBase" id="RU361279"/>
    </source>
</evidence>
<comment type="caution">
    <text evidence="5">The sequence shown here is derived from an EMBL/GenBank/DDBJ whole genome shotgun (WGS) entry which is preliminary data.</text>
</comment>
<comment type="cofactor">
    <cofactor evidence="4">
        <name>Mg(2+)</name>
        <dbReference type="ChEBI" id="CHEBI:18420"/>
    </cofactor>
</comment>
<dbReference type="OrthoDB" id="9801938at2"/>
<dbReference type="InterPro" id="IPR037171">
    <property type="entry name" value="NagB/RpiA_transferase-like"/>
</dbReference>
<dbReference type="EC" id="6.3.3.2" evidence="4"/>
<keyword evidence="2 4" id="KW-0547">Nucleotide-binding</keyword>
<dbReference type="SUPFAM" id="SSF100950">
    <property type="entry name" value="NagB/RpiA/CoA transferase-like"/>
    <property type="match status" value="1"/>
</dbReference>
<dbReference type="NCBIfam" id="TIGR02727">
    <property type="entry name" value="MTHFS_bact"/>
    <property type="match status" value="1"/>
</dbReference>
<dbReference type="GO" id="GO:0030272">
    <property type="term" value="F:5-formyltetrahydrofolate cyclo-ligase activity"/>
    <property type="evidence" value="ECO:0007669"/>
    <property type="project" value="UniProtKB-EC"/>
</dbReference>
<dbReference type="InterPro" id="IPR024185">
    <property type="entry name" value="FTHF_cligase-like_sf"/>
</dbReference>
<dbReference type="Pfam" id="PF01812">
    <property type="entry name" value="5-FTHF_cyc-lig"/>
    <property type="match status" value="1"/>
</dbReference>
<dbReference type="Gene3D" id="3.40.50.10420">
    <property type="entry name" value="NagB/RpiA/CoA transferase-like"/>
    <property type="match status" value="1"/>
</dbReference>
<evidence type="ECO:0000313" key="6">
    <source>
        <dbReference type="Proteomes" id="UP000281128"/>
    </source>
</evidence>
<sequence>MNGDAEDTGDQGGTAPCFAHELTAGFAVDSQTRRDVARFRKAERARLYQLRKDMTRDELRTQAARIADALDALLGDVAGRTIAGYWPIRGELDMRPWMTRCAEAGARIGLPVVLQKAAPVEFHAWAPRAKMERGVWNIPVPQSRQPVTPDVVIVPLLGVDDECYRLGNGGGYYDRTLAAFDPAPQIVGIGHDFCALPTIFPQPWDIPMDVVLLGDGSTRRRG</sequence>
<keyword evidence="3 4" id="KW-0067">ATP-binding</keyword>
<protein>
    <recommendedName>
        <fullName evidence="4">5-formyltetrahydrofolate cyclo-ligase</fullName>
        <ecNumber evidence="4">6.3.3.2</ecNumber>
    </recommendedName>
</protein>
<evidence type="ECO:0000313" key="5">
    <source>
        <dbReference type="EMBL" id="RKF13997.1"/>
    </source>
</evidence>
<dbReference type="Proteomes" id="UP000281128">
    <property type="component" value="Unassembled WGS sequence"/>
</dbReference>
<evidence type="ECO:0000256" key="1">
    <source>
        <dbReference type="ARBA" id="ARBA00010638"/>
    </source>
</evidence>
<comment type="catalytic activity">
    <reaction evidence="4">
        <text>(6S)-5-formyl-5,6,7,8-tetrahydrofolate + ATP = (6R)-5,10-methenyltetrahydrofolate + ADP + phosphate</text>
        <dbReference type="Rhea" id="RHEA:10488"/>
        <dbReference type="ChEBI" id="CHEBI:30616"/>
        <dbReference type="ChEBI" id="CHEBI:43474"/>
        <dbReference type="ChEBI" id="CHEBI:57455"/>
        <dbReference type="ChEBI" id="CHEBI:57457"/>
        <dbReference type="ChEBI" id="CHEBI:456216"/>
        <dbReference type="EC" id="6.3.3.2"/>
    </reaction>
</comment>
<keyword evidence="4" id="KW-0460">Magnesium</keyword>
<evidence type="ECO:0000256" key="2">
    <source>
        <dbReference type="ARBA" id="ARBA00022741"/>
    </source>
</evidence>
<dbReference type="GO" id="GO:0009396">
    <property type="term" value="P:folic acid-containing compound biosynthetic process"/>
    <property type="evidence" value="ECO:0007669"/>
    <property type="project" value="TreeGrafter"/>
</dbReference>
<gene>
    <name evidence="5" type="ORF">D6850_12510</name>
</gene>
<dbReference type="AlphaFoldDB" id="A0A3A8ASC2"/>
<dbReference type="GO" id="GO:0005524">
    <property type="term" value="F:ATP binding"/>
    <property type="evidence" value="ECO:0007669"/>
    <property type="project" value="UniProtKB-KW"/>
</dbReference>
<dbReference type="PANTHER" id="PTHR23407">
    <property type="entry name" value="ATPASE INHIBITOR/5-FORMYLTETRAHYDROFOLATE CYCLO-LIGASE"/>
    <property type="match status" value="1"/>
</dbReference>
<accession>A0A3A8ASC2</accession>
<organism evidence="5 6">
    <name type="scientific">Roseovarius spongiae</name>
    <dbReference type="NCBI Taxonomy" id="2320272"/>
    <lineage>
        <taxon>Bacteria</taxon>
        <taxon>Pseudomonadati</taxon>
        <taxon>Pseudomonadota</taxon>
        <taxon>Alphaproteobacteria</taxon>
        <taxon>Rhodobacterales</taxon>
        <taxon>Roseobacteraceae</taxon>
        <taxon>Roseovarius</taxon>
    </lineage>
</organism>
<dbReference type="EMBL" id="RAPE01000003">
    <property type="protein sequence ID" value="RKF13997.1"/>
    <property type="molecule type" value="Genomic_DNA"/>
</dbReference>